<dbReference type="InterPro" id="IPR005467">
    <property type="entry name" value="His_kinase_dom"/>
</dbReference>
<evidence type="ECO:0000256" key="1">
    <source>
        <dbReference type="ARBA" id="ARBA00000085"/>
    </source>
</evidence>
<gene>
    <name evidence="21" type="ORF">FAZ95_34685</name>
</gene>
<evidence type="ECO:0000256" key="16">
    <source>
        <dbReference type="ARBA" id="ARBA00070152"/>
    </source>
</evidence>
<dbReference type="EMBL" id="CP040078">
    <property type="protein sequence ID" value="QCP54132.1"/>
    <property type="molecule type" value="Genomic_DNA"/>
</dbReference>
<dbReference type="CDD" id="cd16922">
    <property type="entry name" value="HATPase_EvgS-ArcB-TorS-like"/>
    <property type="match status" value="1"/>
</dbReference>
<accession>A0A4P8IXT6</accession>
<evidence type="ECO:0000313" key="22">
    <source>
        <dbReference type="Proteomes" id="UP000298656"/>
    </source>
</evidence>
<keyword evidence="10" id="KW-0067">ATP-binding</keyword>
<evidence type="ECO:0000256" key="10">
    <source>
        <dbReference type="ARBA" id="ARBA00022840"/>
    </source>
</evidence>
<keyword evidence="13" id="KW-0843">Virulence</keyword>
<dbReference type="Pfam" id="PF17149">
    <property type="entry name" value="CHASE5"/>
    <property type="match status" value="1"/>
</dbReference>
<evidence type="ECO:0000256" key="14">
    <source>
        <dbReference type="ARBA" id="ARBA00023136"/>
    </source>
</evidence>
<dbReference type="Gene3D" id="1.10.287.130">
    <property type="match status" value="1"/>
</dbReference>
<dbReference type="PROSITE" id="PS50109">
    <property type="entry name" value="HIS_KIN"/>
    <property type="match status" value="1"/>
</dbReference>
<keyword evidence="6 18" id="KW-0812">Transmembrane</keyword>
<comment type="function">
    <text evidence="15">Member of the two-component regulatory system BvgS/BvgA. Phosphorylates BvgA via a four-step phosphorelay in response to environmental signals.</text>
</comment>
<dbReference type="SMART" id="SM00448">
    <property type="entry name" value="REC"/>
    <property type="match status" value="1"/>
</dbReference>
<keyword evidence="9" id="KW-0418">Kinase</keyword>
<protein>
    <recommendedName>
        <fullName evidence="16">Virulence sensor protein BvgS</fullName>
        <ecNumber evidence="3">2.7.13.3</ecNumber>
    </recommendedName>
</protein>
<evidence type="ECO:0000256" key="3">
    <source>
        <dbReference type="ARBA" id="ARBA00012438"/>
    </source>
</evidence>
<dbReference type="KEGG" id="tvl:FAZ95_34685"/>
<evidence type="ECO:0000256" key="7">
    <source>
        <dbReference type="ARBA" id="ARBA00022729"/>
    </source>
</evidence>
<dbReference type="InterPro" id="IPR033414">
    <property type="entry name" value="Sensor_dom"/>
</dbReference>
<dbReference type="InterPro" id="IPR003661">
    <property type="entry name" value="HisK_dim/P_dom"/>
</dbReference>
<evidence type="ECO:0000256" key="18">
    <source>
        <dbReference type="SAM" id="Phobius"/>
    </source>
</evidence>
<dbReference type="SMART" id="SM00388">
    <property type="entry name" value="HisKA"/>
    <property type="match status" value="1"/>
</dbReference>
<dbReference type="CDD" id="cd17546">
    <property type="entry name" value="REC_hyHK_CKI1_RcsC-like"/>
    <property type="match status" value="1"/>
</dbReference>
<keyword evidence="4 17" id="KW-0597">Phosphoprotein</keyword>
<dbReference type="Pfam" id="PF00072">
    <property type="entry name" value="Response_reg"/>
    <property type="match status" value="1"/>
</dbReference>
<evidence type="ECO:0000256" key="6">
    <source>
        <dbReference type="ARBA" id="ARBA00022692"/>
    </source>
</evidence>
<dbReference type="SMART" id="SM00387">
    <property type="entry name" value="HATPase_c"/>
    <property type="match status" value="1"/>
</dbReference>
<name>A0A4P8IXT6_9BURK</name>
<keyword evidence="12" id="KW-0902">Two-component regulatory system</keyword>
<proteinExistence type="predicted"/>
<keyword evidence="8" id="KW-0547">Nucleotide-binding</keyword>
<evidence type="ECO:0000256" key="17">
    <source>
        <dbReference type="PROSITE-ProRule" id="PRU00169"/>
    </source>
</evidence>
<feature type="modified residue" description="4-aspartylphosphate" evidence="17">
    <location>
        <position position="557"/>
    </location>
</feature>
<dbReference type="Gene3D" id="3.40.50.2300">
    <property type="match status" value="1"/>
</dbReference>
<evidence type="ECO:0000256" key="9">
    <source>
        <dbReference type="ARBA" id="ARBA00022777"/>
    </source>
</evidence>
<keyword evidence="14 18" id="KW-0472">Membrane</keyword>
<evidence type="ECO:0000313" key="21">
    <source>
        <dbReference type="EMBL" id="QCP54132.1"/>
    </source>
</evidence>
<dbReference type="GO" id="GO:0000155">
    <property type="term" value="F:phosphorelay sensor kinase activity"/>
    <property type="evidence" value="ECO:0007669"/>
    <property type="project" value="InterPro"/>
</dbReference>
<keyword evidence="11 18" id="KW-1133">Transmembrane helix</keyword>
<dbReference type="InterPro" id="IPR004358">
    <property type="entry name" value="Sig_transdc_His_kin-like_C"/>
</dbReference>
<dbReference type="FunFam" id="1.10.287.130:FF:000004">
    <property type="entry name" value="Ethylene receptor 1"/>
    <property type="match status" value="1"/>
</dbReference>
<dbReference type="CDD" id="cd00082">
    <property type="entry name" value="HisKA"/>
    <property type="match status" value="1"/>
</dbReference>
<dbReference type="EC" id="2.7.13.3" evidence="3"/>
<evidence type="ECO:0000256" key="12">
    <source>
        <dbReference type="ARBA" id="ARBA00023012"/>
    </source>
</evidence>
<dbReference type="RefSeq" id="WP_137336900.1">
    <property type="nucleotide sequence ID" value="NZ_CP040078.1"/>
</dbReference>
<dbReference type="PROSITE" id="PS50110">
    <property type="entry name" value="RESPONSE_REGULATORY"/>
    <property type="match status" value="1"/>
</dbReference>
<dbReference type="SUPFAM" id="SSF55874">
    <property type="entry name" value="ATPase domain of HSP90 chaperone/DNA topoisomerase II/histidine kinase"/>
    <property type="match status" value="1"/>
</dbReference>
<keyword evidence="5" id="KW-0808">Transferase</keyword>
<feature type="domain" description="Histidine kinase" evidence="19">
    <location>
        <begin position="268"/>
        <end position="485"/>
    </location>
</feature>
<evidence type="ECO:0000256" key="2">
    <source>
        <dbReference type="ARBA" id="ARBA00004370"/>
    </source>
</evidence>
<keyword evidence="22" id="KW-1185">Reference proteome</keyword>
<sequence>MTLNTFGVLWNPVQRSRHSVLLRLLATVLLFSVVVTLLLTALQLYRDYHRGAARIENQLVDIDRSYRDSLSEALWRLDHDQLQLELDGILRLADVRAAEVHEAGSETPMVVTAGQRATSAAIVREFPLDYRVGGKLQQIGTLHVEATLADLYADLRRTAFVILMSQAANTFLVSLFTISIFYVLVTRHLATIARFVGRYDFRQPPQTLALQRPAHHQPDELDRVVTAFNGMGARVYRAYLDEREAAEEREARRLAEAANRAKGEFLASMSHELRTPLNGILGYAQILRRDGTLGEKQRDGIDVIQRSGEHLLVLIEDILDFAKIEAGKLRLEMSDVPLASLLPMIREIIGVKAEQKALEFVCELADDAPLSVRADERRLRQVLLNLLANAVKFTQRGSISLRVTRSSFGTARFEVRDTGIGIAADQLETIFEPFEQARGPGHRVDGTGLGLAISRQLVRAMGGEIRVESEVGRGSAFWFRLMPALTVPAGDTKRPARAVIGYEGPRVKVLIVDDDATNRKVARDFLSGLGFVTTEAVNGLEGLDQALAEKPALVLTDIVMPVLDGLDATRRLRRLPGFDEVPVIAVSASPSGADEQKSLEAGANAFLSKPVDFDILVAQMGLLLQLDWTYAPLADTEALLPASERYTVPDAEMQTLHRLARLGNMREILQWADRVASLDERYVPFASQLRVLAKGYQSKAILQLVERHLGEGQAS</sequence>
<feature type="transmembrane region" description="Helical" evidence="18">
    <location>
        <begin position="20"/>
        <end position="45"/>
    </location>
</feature>
<dbReference type="SUPFAM" id="SSF52172">
    <property type="entry name" value="CheY-like"/>
    <property type="match status" value="1"/>
</dbReference>
<dbReference type="GO" id="GO:0016020">
    <property type="term" value="C:membrane"/>
    <property type="evidence" value="ECO:0007669"/>
    <property type="project" value="UniProtKB-SubCell"/>
</dbReference>
<evidence type="ECO:0000256" key="11">
    <source>
        <dbReference type="ARBA" id="ARBA00022989"/>
    </source>
</evidence>
<dbReference type="InterPro" id="IPR011006">
    <property type="entry name" value="CheY-like_superfamily"/>
</dbReference>
<dbReference type="Pfam" id="PF02518">
    <property type="entry name" value="HATPase_c"/>
    <property type="match status" value="1"/>
</dbReference>
<dbReference type="InterPro" id="IPR036097">
    <property type="entry name" value="HisK_dim/P_sf"/>
</dbReference>
<reference evidence="21 22" key="1">
    <citation type="submission" date="2019-05" db="EMBL/GenBank/DDBJ databases">
        <title>Burkholderia sp. DHOD12, isolated from subtropical forest soil.</title>
        <authorList>
            <person name="Gao Z.-H."/>
            <person name="Qiu L.-H."/>
        </authorList>
    </citation>
    <scope>NUCLEOTIDE SEQUENCE [LARGE SCALE GENOMIC DNA]</scope>
    <source>
        <strain evidence="21 22">DHOD12</strain>
    </source>
</reference>
<feature type="transmembrane region" description="Helical" evidence="18">
    <location>
        <begin position="160"/>
        <end position="185"/>
    </location>
</feature>
<comment type="subcellular location">
    <subcellularLocation>
        <location evidence="2">Membrane</location>
    </subcellularLocation>
</comment>
<dbReference type="AlphaFoldDB" id="A0A4P8IXT6"/>
<dbReference type="SUPFAM" id="SSF47384">
    <property type="entry name" value="Homodimeric domain of signal transducing histidine kinase"/>
    <property type="match status" value="1"/>
</dbReference>
<dbReference type="InterPro" id="IPR003594">
    <property type="entry name" value="HATPase_dom"/>
</dbReference>
<comment type="catalytic activity">
    <reaction evidence="1">
        <text>ATP + protein L-histidine = ADP + protein N-phospho-L-histidine.</text>
        <dbReference type="EC" id="2.7.13.3"/>
    </reaction>
</comment>
<dbReference type="GO" id="GO:0005524">
    <property type="term" value="F:ATP binding"/>
    <property type="evidence" value="ECO:0007669"/>
    <property type="project" value="UniProtKB-KW"/>
</dbReference>
<dbReference type="Gene3D" id="3.30.565.10">
    <property type="entry name" value="Histidine kinase-like ATPase, C-terminal domain"/>
    <property type="match status" value="1"/>
</dbReference>
<evidence type="ECO:0000256" key="15">
    <source>
        <dbReference type="ARBA" id="ARBA00058004"/>
    </source>
</evidence>
<feature type="domain" description="Response regulatory" evidence="20">
    <location>
        <begin position="508"/>
        <end position="624"/>
    </location>
</feature>
<dbReference type="InterPro" id="IPR036890">
    <property type="entry name" value="HATPase_C_sf"/>
</dbReference>
<dbReference type="Proteomes" id="UP000298656">
    <property type="component" value="Chromosome 2"/>
</dbReference>
<evidence type="ECO:0000259" key="19">
    <source>
        <dbReference type="PROSITE" id="PS50109"/>
    </source>
</evidence>
<evidence type="ECO:0000256" key="5">
    <source>
        <dbReference type="ARBA" id="ARBA00022679"/>
    </source>
</evidence>
<evidence type="ECO:0000259" key="20">
    <source>
        <dbReference type="PROSITE" id="PS50110"/>
    </source>
</evidence>
<dbReference type="PANTHER" id="PTHR43047">
    <property type="entry name" value="TWO-COMPONENT HISTIDINE PROTEIN KINASE"/>
    <property type="match status" value="1"/>
</dbReference>
<keyword evidence="7" id="KW-0732">Signal</keyword>
<evidence type="ECO:0000256" key="13">
    <source>
        <dbReference type="ARBA" id="ARBA00023026"/>
    </source>
</evidence>
<dbReference type="PRINTS" id="PR00344">
    <property type="entry name" value="BCTRLSENSOR"/>
</dbReference>
<organism evidence="21 22">
    <name type="scientific">Trinickia violacea</name>
    <dbReference type="NCBI Taxonomy" id="2571746"/>
    <lineage>
        <taxon>Bacteria</taxon>
        <taxon>Pseudomonadati</taxon>
        <taxon>Pseudomonadota</taxon>
        <taxon>Betaproteobacteria</taxon>
        <taxon>Burkholderiales</taxon>
        <taxon>Burkholderiaceae</taxon>
        <taxon>Trinickia</taxon>
    </lineage>
</organism>
<dbReference type="OrthoDB" id="9810730at2"/>
<evidence type="ECO:0000256" key="8">
    <source>
        <dbReference type="ARBA" id="ARBA00022741"/>
    </source>
</evidence>
<dbReference type="FunFam" id="3.30.565.10:FF:000010">
    <property type="entry name" value="Sensor histidine kinase RcsC"/>
    <property type="match status" value="1"/>
</dbReference>
<evidence type="ECO:0000256" key="4">
    <source>
        <dbReference type="ARBA" id="ARBA00022553"/>
    </source>
</evidence>
<dbReference type="Pfam" id="PF00512">
    <property type="entry name" value="HisKA"/>
    <property type="match status" value="1"/>
</dbReference>
<dbReference type="PANTHER" id="PTHR43047:SF64">
    <property type="entry name" value="HISTIDINE KINASE CONTAINING CHEY-HOMOLOGOUS RECEIVER DOMAIN AND PAS DOMAIN-RELATED"/>
    <property type="match status" value="1"/>
</dbReference>
<dbReference type="InterPro" id="IPR001789">
    <property type="entry name" value="Sig_transdc_resp-reg_receiver"/>
</dbReference>